<proteinExistence type="predicted"/>
<reference evidence="1" key="2">
    <citation type="journal article" date="2015" name="Data Brief">
        <title>Shoot transcriptome of the giant reed, Arundo donax.</title>
        <authorList>
            <person name="Barrero R.A."/>
            <person name="Guerrero F.D."/>
            <person name="Moolhuijzen P."/>
            <person name="Goolsby J.A."/>
            <person name="Tidwell J."/>
            <person name="Bellgard S.E."/>
            <person name="Bellgard M.I."/>
        </authorList>
    </citation>
    <scope>NUCLEOTIDE SEQUENCE</scope>
    <source>
        <tissue evidence="1">Shoot tissue taken approximately 20 cm above the soil surface</tissue>
    </source>
</reference>
<dbReference type="AlphaFoldDB" id="A0A0A9I276"/>
<protein>
    <submittedName>
        <fullName evidence="1">Uncharacterized protein</fullName>
    </submittedName>
</protein>
<sequence>MEFPIGCALLQVPHSDIILHVFSLYACW</sequence>
<dbReference type="EMBL" id="GBRH01158613">
    <property type="protein sequence ID" value="JAE39283.1"/>
    <property type="molecule type" value="Transcribed_RNA"/>
</dbReference>
<accession>A0A0A9I276</accession>
<reference evidence="1" key="1">
    <citation type="submission" date="2014-09" db="EMBL/GenBank/DDBJ databases">
        <authorList>
            <person name="Magalhaes I.L.F."/>
            <person name="Oliveira U."/>
            <person name="Santos F.R."/>
            <person name="Vidigal T.H.D.A."/>
            <person name="Brescovit A.D."/>
            <person name="Santos A.J."/>
        </authorList>
    </citation>
    <scope>NUCLEOTIDE SEQUENCE</scope>
    <source>
        <tissue evidence="1">Shoot tissue taken approximately 20 cm above the soil surface</tissue>
    </source>
</reference>
<evidence type="ECO:0000313" key="1">
    <source>
        <dbReference type="EMBL" id="JAE39283.1"/>
    </source>
</evidence>
<organism evidence="1">
    <name type="scientific">Arundo donax</name>
    <name type="common">Giant reed</name>
    <name type="synonym">Donax arundinaceus</name>
    <dbReference type="NCBI Taxonomy" id="35708"/>
    <lineage>
        <taxon>Eukaryota</taxon>
        <taxon>Viridiplantae</taxon>
        <taxon>Streptophyta</taxon>
        <taxon>Embryophyta</taxon>
        <taxon>Tracheophyta</taxon>
        <taxon>Spermatophyta</taxon>
        <taxon>Magnoliopsida</taxon>
        <taxon>Liliopsida</taxon>
        <taxon>Poales</taxon>
        <taxon>Poaceae</taxon>
        <taxon>PACMAD clade</taxon>
        <taxon>Arundinoideae</taxon>
        <taxon>Arundineae</taxon>
        <taxon>Arundo</taxon>
    </lineage>
</organism>
<name>A0A0A9I276_ARUDO</name>